<dbReference type="EMBL" id="JBHTAA010000001">
    <property type="protein sequence ID" value="MFC7201968.1"/>
    <property type="molecule type" value="Genomic_DNA"/>
</dbReference>
<keyword evidence="1" id="KW-0282">Flagellum</keyword>
<evidence type="ECO:0000313" key="2">
    <source>
        <dbReference type="Proteomes" id="UP001596481"/>
    </source>
</evidence>
<sequence length="79" mass="8733">MAATFDIHEVRHRVKMLRDTGTTMVVENRDGVACPACGDAFTELLISEAANHSFDVPPQTRLCVHNETETGRVLIATHQ</sequence>
<accession>A0ABD5ZAA6</accession>
<dbReference type="AlphaFoldDB" id="A0ABD5ZAA6"/>
<gene>
    <name evidence="1" type="ORF">ACFQJC_00425</name>
</gene>
<protein>
    <submittedName>
        <fullName evidence="1">Flagella cluster protein</fullName>
    </submittedName>
</protein>
<reference evidence="1 2" key="1">
    <citation type="journal article" date="2019" name="Int. J. Syst. Evol. Microbiol.">
        <title>The Global Catalogue of Microorganisms (GCM) 10K type strain sequencing project: providing services to taxonomists for standard genome sequencing and annotation.</title>
        <authorList>
            <consortium name="The Broad Institute Genomics Platform"/>
            <consortium name="The Broad Institute Genome Sequencing Center for Infectious Disease"/>
            <person name="Wu L."/>
            <person name="Ma J."/>
        </authorList>
    </citation>
    <scope>NUCLEOTIDE SEQUENCE [LARGE SCALE GENOMIC DNA]</scope>
    <source>
        <strain evidence="1 2">DSM 29988</strain>
    </source>
</reference>
<dbReference type="RefSeq" id="WP_390221272.1">
    <property type="nucleotide sequence ID" value="NZ_JBHTAA010000001.1"/>
</dbReference>
<keyword evidence="1" id="KW-0966">Cell projection</keyword>
<name>A0ABD5ZAA6_9EURY</name>
<evidence type="ECO:0000313" key="1">
    <source>
        <dbReference type="EMBL" id="MFC7201968.1"/>
    </source>
</evidence>
<dbReference type="Proteomes" id="UP001596481">
    <property type="component" value="Unassembled WGS sequence"/>
</dbReference>
<keyword evidence="1" id="KW-0969">Cilium</keyword>
<dbReference type="Pfam" id="PF24110">
    <property type="entry name" value="DUF7385"/>
    <property type="match status" value="1"/>
</dbReference>
<proteinExistence type="predicted"/>
<dbReference type="InterPro" id="IPR055809">
    <property type="entry name" value="DUF7385"/>
</dbReference>
<organism evidence="1 2">
    <name type="scientific">Haloferax namakaokahaiae</name>
    <dbReference type="NCBI Taxonomy" id="1748331"/>
    <lineage>
        <taxon>Archaea</taxon>
        <taxon>Methanobacteriati</taxon>
        <taxon>Methanobacteriota</taxon>
        <taxon>Stenosarchaea group</taxon>
        <taxon>Halobacteria</taxon>
        <taxon>Halobacteriales</taxon>
        <taxon>Haloferacaceae</taxon>
        <taxon>Haloferax</taxon>
    </lineage>
</organism>
<keyword evidence="2" id="KW-1185">Reference proteome</keyword>
<comment type="caution">
    <text evidence="1">The sequence shown here is derived from an EMBL/GenBank/DDBJ whole genome shotgun (WGS) entry which is preliminary data.</text>
</comment>